<gene>
    <name evidence="1" type="ORF">ALGA_3329</name>
</gene>
<name>A0A1Y1CMK9_9BACT</name>
<sequence>MRNNIHIVTNLLELINDKSLRAYSCGDSSGITPDSHFNSQKVRNPILANLWIISEKEDVLKKQYAIYTDCRFV</sequence>
<protein>
    <submittedName>
        <fullName evidence="1">Uncharacterized protein</fullName>
    </submittedName>
</protein>
<keyword evidence="2" id="KW-1185">Reference proteome</keyword>
<evidence type="ECO:0000313" key="1">
    <source>
        <dbReference type="EMBL" id="BAX81627.1"/>
    </source>
</evidence>
<dbReference type="EMBL" id="AP018042">
    <property type="protein sequence ID" value="BAX81627.1"/>
    <property type="molecule type" value="Genomic_DNA"/>
</dbReference>
<reference evidence="2" key="2">
    <citation type="journal article" date="2020" name="Antonie Van Leeuwenhoek">
        <title>Labilibaculum antarcticum sp. nov., a novel facultative anaerobic, psychrotorelant bacterium isolated from marine sediment of Antarctica.</title>
        <authorList>
            <person name="Watanabe M."/>
            <person name="Kojima H."/>
            <person name="Fukui M."/>
        </authorList>
    </citation>
    <scope>NUCLEOTIDE SEQUENCE [LARGE SCALE GENOMIC DNA]</scope>
    <source>
        <strain evidence="2">SPP2</strain>
    </source>
</reference>
<dbReference type="Proteomes" id="UP000218267">
    <property type="component" value="Chromosome"/>
</dbReference>
<organism evidence="1 2">
    <name type="scientific">Labilibaculum antarcticum</name>
    <dbReference type="NCBI Taxonomy" id="1717717"/>
    <lineage>
        <taxon>Bacteria</taxon>
        <taxon>Pseudomonadati</taxon>
        <taxon>Bacteroidota</taxon>
        <taxon>Bacteroidia</taxon>
        <taxon>Marinilabiliales</taxon>
        <taxon>Marinifilaceae</taxon>
        <taxon>Labilibaculum</taxon>
    </lineage>
</organism>
<proteinExistence type="predicted"/>
<evidence type="ECO:0000313" key="2">
    <source>
        <dbReference type="Proteomes" id="UP000218267"/>
    </source>
</evidence>
<reference evidence="1 2" key="1">
    <citation type="journal article" date="2018" name="Mar. Genomics">
        <title>Complete genome sequence of Marinifilaceae bacterium strain SPP2, isolated from the Antarctic marine sediment.</title>
        <authorList>
            <person name="Watanabe M."/>
            <person name="Kojima H."/>
            <person name="Fukui M."/>
        </authorList>
    </citation>
    <scope>NUCLEOTIDE SEQUENCE [LARGE SCALE GENOMIC DNA]</scope>
    <source>
        <strain evidence="1 2">SPP2</strain>
    </source>
</reference>
<accession>A0A1Y1CMK9</accession>
<dbReference type="KEGG" id="mbas:ALGA_3329"/>
<dbReference type="AlphaFoldDB" id="A0A1Y1CMK9"/>